<evidence type="ECO:0000313" key="5">
    <source>
        <dbReference type="Proteomes" id="UP000472260"/>
    </source>
</evidence>
<sequence length="129" mass="15080">MIRSEQQNKMKFTLFAAFLFSIGWMSVVVAGDGRPVPCCLTVSRTNIRAEYIVRYTMQDQPLCPIRAVRFHTKKNKVICSDPNNNWAKNAMRINNDQNIWTGDRDQQNNHTTNFSVQRQPRIFSEYCDM</sequence>
<dbReference type="CDD" id="cd00272">
    <property type="entry name" value="Chemokine_CC"/>
    <property type="match status" value="1"/>
</dbReference>
<feature type="chain" id="PRO_5025397286" description="Chemokine interleukin-8-like domain-containing protein" evidence="2">
    <location>
        <begin position="31"/>
        <end position="129"/>
    </location>
</feature>
<reference evidence="4" key="2">
    <citation type="submission" date="2025-09" db="UniProtKB">
        <authorList>
            <consortium name="Ensembl"/>
        </authorList>
    </citation>
    <scope>IDENTIFICATION</scope>
</reference>
<keyword evidence="1" id="KW-0202">Cytokine</keyword>
<evidence type="ECO:0000256" key="1">
    <source>
        <dbReference type="ARBA" id="ARBA00022514"/>
    </source>
</evidence>
<dbReference type="InterPro" id="IPR036048">
    <property type="entry name" value="Interleukin_8-like_sf"/>
</dbReference>
<dbReference type="PANTHER" id="PTHR12015:SF177">
    <property type="entry name" value="CHEMOKINE INTERLEUKIN-8-LIKE DOMAIN-CONTAINING PROTEIN"/>
    <property type="match status" value="1"/>
</dbReference>
<reference evidence="4" key="1">
    <citation type="submission" date="2025-08" db="UniProtKB">
        <authorList>
            <consortium name="Ensembl"/>
        </authorList>
    </citation>
    <scope>IDENTIFICATION</scope>
</reference>
<keyword evidence="5" id="KW-1185">Reference proteome</keyword>
<proteinExistence type="predicted"/>
<dbReference type="SUPFAM" id="SSF54117">
    <property type="entry name" value="Interleukin 8-like chemokines"/>
    <property type="match status" value="1"/>
</dbReference>
<dbReference type="InterPro" id="IPR039809">
    <property type="entry name" value="Chemokine_b/g/d"/>
</dbReference>
<dbReference type="AlphaFoldDB" id="A0A671QA63"/>
<accession>A0A671QA63</accession>
<feature type="signal peptide" evidence="2">
    <location>
        <begin position="1"/>
        <end position="30"/>
    </location>
</feature>
<protein>
    <recommendedName>
        <fullName evidence="3">Chemokine interleukin-8-like domain-containing protein</fullName>
    </recommendedName>
</protein>
<organism evidence="4 5">
    <name type="scientific">Sinocyclocheilus anshuiensis</name>
    <dbReference type="NCBI Taxonomy" id="1608454"/>
    <lineage>
        <taxon>Eukaryota</taxon>
        <taxon>Metazoa</taxon>
        <taxon>Chordata</taxon>
        <taxon>Craniata</taxon>
        <taxon>Vertebrata</taxon>
        <taxon>Euteleostomi</taxon>
        <taxon>Actinopterygii</taxon>
        <taxon>Neopterygii</taxon>
        <taxon>Teleostei</taxon>
        <taxon>Ostariophysi</taxon>
        <taxon>Cypriniformes</taxon>
        <taxon>Cyprinidae</taxon>
        <taxon>Cyprininae</taxon>
        <taxon>Sinocyclocheilus</taxon>
    </lineage>
</organism>
<name>A0A671QA63_9TELE</name>
<evidence type="ECO:0000259" key="3">
    <source>
        <dbReference type="SMART" id="SM00199"/>
    </source>
</evidence>
<dbReference type="GO" id="GO:0006955">
    <property type="term" value="P:immune response"/>
    <property type="evidence" value="ECO:0007669"/>
    <property type="project" value="InterPro"/>
</dbReference>
<evidence type="ECO:0000313" key="4">
    <source>
        <dbReference type="Ensembl" id="ENSSANP00000068601.1"/>
    </source>
</evidence>
<dbReference type="SMART" id="SM00199">
    <property type="entry name" value="SCY"/>
    <property type="match status" value="1"/>
</dbReference>
<dbReference type="GO" id="GO:0005615">
    <property type="term" value="C:extracellular space"/>
    <property type="evidence" value="ECO:0007669"/>
    <property type="project" value="UniProtKB-KW"/>
</dbReference>
<keyword evidence="2" id="KW-0732">Signal</keyword>
<dbReference type="PANTHER" id="PTHR12015">
    <property type="entry name" value="SMALL INDUCIBLE CYTOKINE A"/>
    <property type="match status" value="1"/>
</dbReference>
<dbReference type="GO" id="GO:0008009">
    <property type="term" value="F:chemokine activity"/>
    <property type="evidence" value="ECO:0007669"/>
    <property type="project" value="InterPro"/>
</dbReference>
<dbReference type="Pfam" id="PF00048">
    <property type="entry name" value="IL8"/>
    <property type="match status" value="1"/>
</dbReference>
<dbReference type="Gene3D" id="2.40.50.40">
    <property type="match status" value="1"/>
</dbReference>
<feature type="domain" description="Chemokine interleukin-8-like" evidence="3">
    <location>
        <begin position="35"/>
        <end position="94"/>
    </location>
</feature>
<evidence type="ECO:0000256" key="2">
    <source>
        <dbReference type="SAM" id="SignalP"/>
    </source>
</evidence>
<dbReference type="Proteomes" id="UP000472260">
    <property type="component" value="Unassembled WGS sequence"/>
</dbReference>
<dbReference type="Ensembl" id="ENSSANT00000072916.1">
    <property type="protein sequence ID" value="ENSSANP00000068601.1"/>
    <property type="gene ID" value="ENSSANG00000034200.1"/>
</dbReference>
<dbReference type="InterPro" id="IPR001811">
    <property type="entry name" value="Chemokine_IL8-like_dom"/>
</dbReference>